<dbReference type="InterPro" id="IPR025705">
    <property type="entry name" value="Beta_hexosaminidase_sua/sub"/>
</dbReference>
<keyword evidence="3 9" id="KW-0732">Signal</keyword>
<dbReference type="PANTHER" id="PTHR22600:SF21">
    <property type="entry name" value="BETA-HEXOSAMINIDASE A"/>
    <property type="match status" value="1"/>
</dbReference>
<evidence type="ECO:0000256" key="7">
    <source>
        <dbReference type="PIRNR" id="PIRNR001093"/>
    </source>
</evidence>
<dbReference type="PIRSF" id="PIRSF001093">
    <property type="entry name" value="B-hxosamndse_ab_euk"/>
    <property type="match status" value="1"/>
</dbReference>
<feature type="domain" description="Glycoside hydrolase family 20 catalytic" evidence="10">
    <location>
        <begin position="156"/>
        <end position="479"/>
    </location>
</feature>
<dbReference type="EMBL" id="CAJJDM010000021">
    <property type="protein sequence ID" value="CAD8055408.1"/>
    <property type="molecule type" value="Genomic_DNA"/>
</dbReference>
<dbReference type="PANTHER" id="PTHR22600">
    <property type="entry name" value="BETA-HEXOSAMINIDASE"/>
    <property type="match status" value="1"/>
</dbReference>
<feature type="active site" description="Proton donor" evidence="8">
    <location>
        <position position="312"/>
    </location>
</feature>
<keyword evidence="5" id="KW-0325">Glycoprotein</keyword>
<feature type="chain" id="PRO_5035848114" description="Beta-hexosaminidase" evidence="9">
    <location>
        <begin position="17"/>
        <end position="544"/>
    </location>
</feature>
<evidence type="ECO:0000256" key="6">
    <source>
        <dbReference type="ARBA" id="ARBA00023295"/>
    </source>
</evidence>
<dbReference type="Pfam" id="PF14845">
    <property type="entry name" value="Glycohydro_20b2"/>
    <property type="match status" value="1"/>
</dbReference>
<evidence type="ECO:0000256" key="4">
    <source>
        <dbReference type="ARBA" id="ARBA00022801"/>
    </source>
</evidence>
<evidence type="ECO:0000256" key="9">
    <source>
        <dbReference type="SAM" id="SignalP"/>
    </source>
</evidence>
<dbReference type="GO" id="GO:0030203">
    <property type="term" value="P:glycosaminoglycan metabolic process"/>
    <property type="evidence" value="ECO:0007669"/>
    <property type="project" value="TreeGrafter"/>
</dbReference>
<proteinExistence type="inferred from homology"/>
<dbReference type="GO" id="GO:0005975">
    <property type="term" value="P:carbohydrate metabolic process"/>
    <property type="evidence" value="ECO:0007669"/>
    <property type="project" value="InterPro"/>
</dbReference>
<feature type="signal peptide" evidence="9">
    <location>
        <begin position="1"/>
        <end position="16"/>
    </location>
</feature>
<keyword evidence="4 7" id="KW-0378">Hydrolase</keyword>
<dbReference type="InterPro" id="IPR029019">
    <property type="entry name" value="HEX_eukaryotic_N"/>
</dbReference>
<dbReference type="InterPro" id="IPR015883">
    <property type="entry name" value="Glyco_hydro_20_cat"/>
</dbReference>
<dbReference type="GO" id="GO:0004563">
    <property type="term" value="F:beta-N-acetylhexosaminidase activity"/>
    <property type="evidence" value="ECO:0007669"/>
    <property type="project" value="UniProtKB-EC"/>
</dbReference>
<reference evidence="12" key="1">
    <citation type="submission" date="2021-01" db="EMBL/GenBank/DDBJ databases">
        <authorList>
            <consortium name="Genoscope - CEA"/>
            <person name="William W."/>
        </authorList>
    </citation>
    <scope>NUCLEOTIDE SEQUENCE</scope>
</reference>
<dbReference type="GO" id="GO:0016020">
    <property type="term" value="C:membrane"/>
    <property type="evidence" value="ECO:0007669"/>
    <property type="project" value="TreeGrafter"/>
</dbReference>
<dbReference type="FunFam" id="3.20.20.80:FF:000063">
    <property type="entry name" value="Beta-hexosaminidase"/>
    <property type="match status" value="1"/>
</dbReference>
<accession>A0A8S1KK24</accession>
<protein>
    <recommendedName>
        <fullName evidence="7">Beta-hexosaminidase</fullName>
        <ecNumber evidence="7">3.2.1.52</ecNumber>
    </recommendedName>
</protein>
<dbReference type="Pfam" id="PF00728">
    <property type="entry name" value="Glyco_hydro_20"/>
    <property type="match status" value="1"/>
</dbReference>
<evidence type="ECO:0000256" key="8">
    <source>
        <dbReference type="PIRSR" id="PIRSR625705-1"/>
    </source>
</evidence>
<evidence type="ECO:0000256" key="3">
    <source>
        <dbReference type="ARBA" id="ARBA00022729"/>
    </source>
</evidence>
<dbReference type="Proteomes" id="UP000688137">
    <property type="component" value="Unassembled WGS sequence"/>
</dbReference>
<keyword evidence="13" id="KW-1185">Reference proteome</keyword>
<evidence type="ECO:0000256" key="1">
    <source>
        <dbReference type="ARBA" id="ARBA00001231"/>
    </source>
</evidence>
<evidence type="ECO:0000256" key="5">
    <source>
        <dbReference type="ARBA" id="ARBA00023180"/>
    </source>
</evidence>
<sequence length="544" mass="64013">MKFIIVITILIVGTYQLMPMPKQYIKGSKSIKIINQCGIQFTNAQQYPEHVIELLRHYHQLMTSKNQCNFEMSLNFNLKNQGALKFHISLQNDEQLYWVNKTQQEAYILKIDEYLNIQIDAHNHWGLARALDTVHQLTENDKIEFLPLIIEDEPAYTYRGVMVDTARHFLPLKTLERTIDALAINKMNVMHWHITDDESFPLLLTNYSRITHTSKYSENEYYTKSDVSYLIEYASIRGVQIIPEIDSPAHVQSWGRNISDLENIILNCGSSVKQYGQFDPTLDLTYEVVKSVLQDLSDMFSKVQFVHFGGDEAIKSCYNQRPSIQEFMNKNGIADYIELQTYYRQRQKNIWKNEIKSKKRIAYWYNKDDKLPAEDDDIIHWWGSTEELELVSNRTNDFILSDYHPLYLDIGVGNAFGNPYQTYQTWKDIYKWTPKAPEGFKGKIIGGEAPLWGETNNENTHFQRLFIRSSILGDTLWNPFSKQSEKFYEFADRLGQMEDRMNKYGFPVSPFTHDYCKRHTKICFPILYTEQEQSVEQQHKFKEL</sequence>
<dbReference type="EC" id="3.2.1.52" evidence="7"/>
<evidence type="ECO:0000313" key="12">
    <source>
        <dbReference type="EMBL" id="CAD8055408.1"/>
    </source>
</evidence>
<dbReference type="AlphaFoldDB" id="A0A8S1KK24"/>
<evidence type="ECO:0000259" key="10">
    <source>
        <dbReference type="Pfam" id="PF00728"/>
    </source>
</evidence>
<name>A0A8S1KK24_PARPR</name>
<comment type="similarity">
    <text evidence="2 7">Belongs to the glycosyl hydrolase 20 family.</text>
</comment>
<comment type="caution">
    <text evidence="12">The sequence shown here is derived from an EMBL/GenBank/DDBJ whole genome shotgun (WGS) entry which is preliminary data.</text>
</comment>
<comment type="catalytic activity">
    <reaction evidence="1 7">
        <text>Hydrolysis of terminal non-reducing N-acetyl-D-hexosamine residues in N-acetyl-beta-D-hexosaminides.</text>
        <dbReference type="EC" id="3.2.1.52"/>
    </reaction>
</comment>
<feature type="domain" description="Beta-hexosaminidase eukaryotic type N-terminal" evidence="11">
    <location>
        <begin position="17"/>
        <end position="137"/>
    </location>
</feature>
<evidence type="ECO:0000259" key="11">
    <source>
        <dbReference type="Pfam" id="PF14845"/>
    </source>
</evidence>
<gene>
    <name evidence="12" type="ORF">PPRIM_AZ9-3.1.T0230164</name>
</gene>
<organism evidence="12 13">
    <name type="scientific">Paramecium primaurelia</name>
    <dbReference type="NCBI Taxonomy" id="5886"/>
    <lineage>
        <taxon>Eukaryota</taxon>
        <taxon>Sar</taxon>
        <taxon>Alveolata</taxon>
        <taxon>Ciliophora</taxon>
        <taxon>Intramacronucleata</taxon>
        <taxon>Oligohymenophorea</taxon>
        <taxon>Peniculida</taxon>
        <taxon>Parameciidae</taxon>
        <taxon>Paramecium</taxon>
    </lineage>
</organism>
<evidence type="ECO:0000313" key="13">
    <source>
        <dbReference type="Proteomes" id="UP000688137"/>
    </source>
</evidence>
<evidence type="ECO:0000256" key="2">
    <source>
        <dbReference type="ARBA" id="ARBA00006285"/>
    </source>
</evidence>
<dbReference type="OMA" id="KMWPRAA"/>
<keyword evidence="6 7" id="KW-0326">Glycosidase</keyword>